<dbReference type="SUPFAM" id="SSF53613">
    <property type="entry name" value="Ribokinase-like"/>
    <property type="match status" value="1"/>
</dbReference>
<evidence type="ECO:0000256" key="1">
    <source>
        <dbReference type="ARBA" id="ARBA00010688"/>
    </source>
</evidence>
<dbReference type="Proteomes" id="UP001596447">
    <property type="component" value="Unassembled WGS sequence"/>
</dbReference>
<feature type="domain" description="Carbohydrate kinase PfkB" evidence="6">
    <location>
        <begin position="17"/>
        <end position="285"/>
    </location>
</feature>
<proteinExistence type="inferred from homology"/>
<evidence type="ECO:0000313" key="8">
    <source>
        <dbReference type="EMBL" id="MFC7198592.1"/>
    </source>
</evidence>
<dbReference type="EMBL" id="JBHTAR010000001">
    <property type="protein sequence ID" value="MFC7197942.1"/>
    <property type="molecule type" value="Genomic_DNA"/>
</dbReference>
<dbReference type="PANTHER" id="PTHR46566">
    <property type="entry name" value="1-PHOSPHOFRUCTOKINASE-RELATED"/>
    <property type="match status" value="1"/>
</dbReference>
<evidence type="ECO:0000313" key="7">
    <source>
        <dbReference type="EMBL" id="MFC7197942.1"/>
    </source>
</evidence>
<evidence type="ECO:0000256" key="4">
    <source>
        <dbReference type="ARBA" id="ARBA00022777"/>
    </source>
</evidence>
<reference evidence="7" key="1">
    <citation type="journal article" date="2014" name="Int. J. Syst. Evol. Microbiol.">
        <title>Complete genome sequence of Corynebacterium casei LMG S-19264T (=DSM 44701T), isolated from a smear-ripened cheese.</title>
        <authorList>
            <consortium name="US DOE Joint Genome Institute (JGI-PGF)"/>
            <person name="Walter F."/>
            <person name="Albersmeier A."/>
            <person name="Kalinowski J."/>
            <person name="Ruckert C."/>
        </authorList>
    </citation>
    <scope>NUCLEOTIDE SEQUENCE [LARGE SCALE GENOMIC DNA]</scope>
    <source>
        <strain evidence="7">NBRC 114356</strain>
    </source>
</reference>
<accession>A0ABD5YYX6</accession>
<dbReference type="RefSeq" id="WP_279528553.1">
    <property type="nucleotide sequence ID" value="NZ_CP122312.1"/>
</dbReference>
<dbReference type="InterPro" id="IPR017583">
    <property type="entry name" value="Tagatose/fructose_Pkinase"/>
</dbReference>
<evidence type="ECO:0000313" key="9">
    <source>
        <dbReference type="Proteomes" id="UP001596447"/>
    </source>
</evidence>
<sequence length="300" mass="30531">MILTVTPNPAVDQTVRLDDTLSADGVNRSSDTRFDAGGKGVNVAKYLAALDTDTVASGIVGGFLGEYVERELDAAGVANDFVATDGLTRLNTTILDAADEYKVNQTGPRVAATAVDELVETVRRHDPDTVLVGGSLPPGFDGDDLDRLATAGDWRTAVDTGGERLAELAADYDLCKPNRGELADATGLPTGTVEECAVAAEELRESGFTTVVASLGSDGAVLATEGSVYHAPALGVEVTDTVGAGDALLAGVLAALDRGASGPDALAAGVATTARVVQVAGTAPPSFTDRRAEQVEASSV</sequence>
<dbReference type="GO" id="GO:0008662">
    <property type="term" value="F:1-phosphofructokinase activity"/>
    <property type="evidence" value="ECO:0007669"/>
    <property type="project" value="UniProtKB-EC"/>
</dbReference>
<keyword evidence="9" id="KW-1185">Reference proteome</keyword>
<comment type="caution">
    <text evidence="7">The sequence shown here is derived from an EMBL/GenBank/DDBJ whole genome shotgun (WGS) entry which is preliminary data.</text>
</comment>
<dbReference type="GO" id="GO:0005524">
    <property type="term" value="F:ATP binding"/>
    <property type="evidence" value="ECO:0007669"/>
    <property type="project" value="UniProtKB-KW"/>
</dbReference>
<gene>
    <name evidence="7" type="primary">pfkB</name>
    <name evidence="7" type="ORF">ACFQJ9_00205</name>
    <name evidence="8" type="ORF">ACFQJ9_04000</name>
</gene>
<evidence type="ECO:0000259" key="6">
    <source>
        <dbReference type="Pfam" id="PF00294"/>
    </source>
</evidence>
<dbReference type="PIRSF" id="PIRSF000535">
    <property type="entry name" value="1PFK/6PFK/LacC"/>
    <property type="match status" value="1"/>
</dbReference>
<dbReference type="EC" id="2.7.1.56" evidence="7"/>
<organism evidence="7 9">
    <name type="scientific">Halospeciosus flavus</name>
    <dbReference type="NCBI Taxonomy" id="3032283"/>
    <lineage>
        <taxon>Archaea</taxon>
        <taxon>Methanobacteriati</taxon>
        <taxon>Methanobacteriota</taxon>
        <taxon>Stenosarchaea group</taxon>
        <taxon>Halobacteria</taxon>
        <taxon>Halobacteriales</taxon>
        <taxon>Halobacteriaceae</taxon>
        <taxon>Halospeciosus</taxon>
    </lineage>
</organism>
<dbReference type="Gene3D" id="3.40.1190.20">
    <property type="match status" value="1"/>
</dbReference>
<dbReference type="NCBIfam" id="NF041320">
    <property type="entry name" value="pfkB_Halo"/>
    <property type="match status" value="1"/>
</dbReference>
<dbReference type="InterPro" id="IPR054902">
    <property type="entry name" value="pfkB_Halo"/>
</dbReference>
<reference evidence="9" key="2">
    <citation type="journal article" date="2019" name="Int. J. Syst. Evol. Microbiol.">
        <title>The Global Catalogue of Microorganisms (GCM) 10K type strain sequencing project: providing services to taxonomists for standard genome sequencing and annotation.</title>
        <authorList>
            <consortium name="The Broad Institute Genomics Platform"/>
            <consortium name="The Broad Institute Genome Sequencing Center for Infectious Disease"/>
            <person name="Wu L."/>
            <person name="Ma J."/>
        </authorList>
    </citation>
    <scope>NUCLEOTIDE SEQUENCE [LARGE SCALE GENOMIC DNA]</scope>
    <source>
        <strain evidence="9">XZGYJ-43</strain>
    </source>
</reference>
<dbReference type="EMBL" id="JBHTAR010000011">
    <property type="protein sequence ID" value="MFC7198592.1"/>
    <property type="molecule type" value="Genomic_DNA"/>
</dbReference>
<reference evidence="7" key="3">
    <citation type="submission" date="2024-09" db="EMBL/GenBank/DDBJ databases">
        <authorList>
            <person name="Sun Q."/>
        </authorList>
    </citation>
    <scope>NUCLEOTIDE SEQUENCE</scope>
    <source>
        <strain evidence="7">NBRC 114356</strain>
    </source>
</reference>
<dbReference type="InterPro" id="IPR029056">
    <property type="entry name" value="Ribokinase-like"/>
</dbReference>
<evidence type="ECO:0000256" key="3">
    <source>
        <dbReference type="ARBA" id="ARBA00022741"/>
    </source>
</evidence>
<dbReference type="Pfam" id="PF00294">
    <property type="entry name" value="PfkB"/>
    <property type="match status" value="1"/>
</dbReference>
<dbReference type="CDD" id="cd01164">
    <property type="entry name" value="FruK_PfkB_like"/>
    <property type="match status" value="1"/>
</dbReference>
<keyword evidence="5" id="KW-0067">ATP-binding</keyword>
<protein>
    <submittedName>
        <fullName evidence="7">1-phosphofructokinase</fullName>
        <ecNumber evidence="7">2.7.1.56</ecNumber>
    </submittedName>
</protein>
<comment type="similarity">
    <text evidence="1">Belongs to the carbohydrate kinase PfkB family.</text>
</comment>
<dbReference type="AlphaFoldDB" id="A0ABD5YYX6"/>
<evidence type="ECO:0000256" key="2">
    <source>
        <dbReference type="ARBA" id="ARBA00022679"/>
    </source>
</evidence>
<dbReference type="InterPro" id="IPR011611">
    <property type="entry name" value="PfkB_dom"/>
</dbReference>
<name>A0ABD5YYX6_9EURY</name>
<dbReference type="PANTHER" id="PTHR46566:SF5">
    <property type="entry name" value="1-PHOSPHOFRUCTOKINASE"/>
    <property type="match status" value="1"/>
</dbReference>
<evidence type="ECO:0000256" key="5">
    <source>
        <dbReference type="ARBA" id="ARBA00022840"/>
    </source>
</evidence>
<dbReference type="NCBIfam" id="TIGR03168">
    <property type="entry name" value="1-PFK"/>
    <property type="match status" value="1"/>
</dbReference>
<keyword evidence="4" id="KW-0418">Kinase</keyword>
<dbReference type="InterPro" id="IPR002173">
    <property type="entry name" value="Carboh/pur_kinase_PfkB_CS"/>
</dbReference>
<keyword evidence="2 7" id="KW-0808">Transferase</keyword>
<keyword evidence="3" id="KW-0547">Nucleotide-binding</keyword>
<dbReference type="PROSITE" id="PS00584">
    <property type="entry name" value="PFKB_KINASES_2"/>
    <property type="match status" value="1"/>
</dbReference>